<dbReference type="InterPro" id="IPR012340">
    <property type="entry name" value="NA-bd_OB-fold"/>
</dbReference>
<gene>
    <name evidence="8" type="ORF">M2280_005440</name>
</gene>
<feature type="binding site" evidence="4">
    <location>
        <position position="360"/>
    </location>
    <ligand>
        <name>S-adenosyl-L-methionine</name>
        <dbReference type="ChEBI" id="CHEBI:59789"/>
    </ligand>
</feature>
<dbReference type="InterPro" id="IPR010280">
    <property type="entry name" value="U5_MeTrfase_fam"/>
</dbReference>
<dbReference type="Gene3D" id="2.40.50.140">
    <property type="entry name" value="Nucleic acid-binding proteins"/>
    <property type="match status" value="1"/>
</dbReference>
<feature type="binding site" evidence="4">
    <location>
        <position position="265"/>
    </location>
    <ligand>
        <name>S-adenosyl-L-methionine</name>
        <dbReference type="ChEBI" id="CHEBI:59789"/>
    </ligand>
</feature>
<evidence type="ECO:0000256" key="1">
    <source>
        <dbReference type="ARBA" id="ARBA00022603"/>
    </source>
</evidence>
<dbReference type="Pfam" id="PF05958">
    <property type="entry name" value="tRNA_U5-meth_tr"/>
    <property type="match status" value="1"/>
</dbReference>
<sequence>MWKASDRQVSENWVGRRLEVELGKPGHGGFCVARHEGRVLFVRHGLPGEKVIALVTEDRGGSFCRADAVEIVEASADRIAPLCPISGPGGAGCCDYSHATLAAQRRMKSDVVAEQLRRIAGVDMDVAVESLPDTGDGTGWRTRVRLAVDAAGRPGFHRFRSLDIETFLACPQIDPAAYAGLAERSWHPGAEIQLVLDSAGERHVVEVAPPKVSRTGRRSPGRRGATARRAASAGSRAEHVVIGSGRPVERVGDREWTLSATGFWQAHRSAAETYSSVVGEWAQASNGANVWDLYGGVGVFAARLSDQVGPVGRVDSVEFSRQAVADGAAALEDLPQVYLHAARVERALHDLSAPEVVVLDPPRAGAGRDVVAAVTAAGPQRIVHIGCDPASFARDVALYREHGFRLAQVRAFDAFPLTHHVESLALLTR</sequence>
<evidence type="ECO:0000256" key="2">
    <source>
        <dbReference type="ARBA" id="ARBA00022679"/>
    </source>
</evidence>
<reference evidence="8 9" key="1">
    <citation type="submission" date="2023-04" db="EMBL/GenBank/DDBJ databases">
        <title>Forest soil microbial communities from Buena Vista Peninsula, Colon Province, Panama.</title>
        <authorList>
            <person name="Bouskill N."/>
        </authorList>
    </citation>
    <scope>NUCLEOTIDE SEQUENCE [LARGE SCALE GENOMIC DNA]</scope>
    <source>
        <strain evidence="8 9">CFH S0262</strain>
    </source>
</reference>
<keyword evidence="1 4" id="KW-0489">Methyltransferase</keyword>
<dbReference type="Gene3D" id="2.40.50.1070">
    <property type="match status" value="1"/>
</dbReference>
<feature type="binding site" evidence="4">
    <location>
        <position position="318"/>
    </location>
    <ligand>
        <name>S-adenosyl-L-methionine</name>
        <dbReference type="ChEBI" id="CHEBI:59789"/>
    </ligand>
</feature>
<dbReference type="EMBL" id="JARXVC010000019">
    <property type="protein sequence ID" value="MDH6284188.1"/>
    <property type="molecule type" value="Genomic_DNA"/>
</dbReference>
<comment type="caution">
    <text evidence="8">The sequence shown here is derived from an EMBL/GenBank/DDBJ whole genome shotgun (WGS) entry which is preliminary data.</text>
</comment>
<evidence type="ECO:0000256" key="4">
    <source>
        <dbReference type="PROSITE-ProRule" id="PRU01024"/>
    </source>
</evidence>
<dbReference type="InterPro" id="IPR002792">
    <property type="entry name" value="TRAM_dom"/>
</dbReference>
<dbReference type="Pfam" id="PF01938">
    <property type="entry name" value="TRAM"/>
    <property type="match status" value="1"/>
</dbReference>
<evidence type="ECO:0000256" key="5">
    <source>
        <dbReference type="PROSITE-ProRule" id="PRU10015"/>
    </source>
</evidence>
<dbReference type="SUPFAM" id="SSF53335">
    <property type="entry name" value="S-adenosyl-L-methionine-dependent methyltransferases"/>
    <property type="match status" value="1"/>
</dbReference>
<dbReference type="Proteomes" id="UP001160334">
    <property type="component" value="Unassembled WGS sequence"/>
</dbReference>
<name>A0ABT6MIN9_9NOCA</name>
<evidence type="ECO:0000313" key="9">
    <source>
        <dbReference type="Proteomes" id="UP001160334"/>
    </source>
</evidence>
<dbReference type="SUPFAM" id="SSF50249">
    <property type="entry name" value="Nucleic acid-binding proteins"/>
    <property type="match status" value="1"/>
</dbReference>
<dbReference type="PANTHER" id="PTHR11061">
    <property type="entry name" value="RNA M5U METHYLTRANSFERASE"/>
    <property type="match status" value="1"/>
</dbReference>
<dbReference type="PROSITE" id="PS01230">
    <property type="entry name" value="TRMA_1"/>
    <property type="match status" value="1"/>
</dbReference>
<dbReference type="InterPro" id="IPR029063">
    <property type="entry name" value="SAM-dependent_MTases_sf"/>
</dbReference>
<comment type="similarity">
    <text evidence="4">Belongs to the class I-like SAM-binding methyltransferase superfamily. RNA M5U methyltransferase family.</text>
</comment>
<keyword evidence="9" id="KW-1185">Reference proteome</keyword>
<feature type="compositionally biased region" description="Low complexity" evidence="6">
    <location>
        <begin position="222"/>
        <end position="232"/>
    </location>
</feature>
<keyword evidence="2 4" id="KW-0808">Transferase</keyword>
<dbReference type="PROSITE" id="PS51687">
    <property type="entry name" value="SAM_MT_RNA_M5U"/>
    <property type="match status" value="1"/>
</dbReference>
<dbReference type="PANTHER" id="PTHR11061:SF30">
    <property type="entry name" value="TRNA (URACIL(54)-C(5))-METHYLTRANSFERASE"/>
    <property type="match status" value="1"/>
</dbReference>
<feature type="active site" evidence="5">
    <location>
        <position position="387"/>
    </location>
</feature>
<proteinExistence type="inferred from homology"/>
<protein>
    <submittedName>
        <fullName evidence="8">tRNA/tmRNA/rRNA uracil-C5-methylase (TrmA/RlmC/RlmD family)</fullName>
    </submittedName>
</protein>
<evidence type="ECO:0000256" key="6">
    <source>
        <dbReference type="SAM" id="MobiDB-lite"/>
    </source>
</evidence>
<evidence type="ECO:0000259" key="7">
    <source>
        <dbReference type="PROSITE" id="PS50926"/>
    </source>
</evidence>
<feature type="region of interest" description="Disordered" evidence="6">
    <location>
        <begin position="211"/>
        <end position="232"/>
    </location>
</feature>
<organism evidence="8 9">
    <name type="scientific">Prescottella agglutinans</name>
    <dbReference type="NCBI Taxonomy" id="1644129"/>
    <lineage>
        <taxon>Bacteria</taxon>
        <taxon>Bacillati</taxon>
        <taxon>Actinomycetota</taxon>
        <taxon>Actinomycetes</taxon>
        <taxon>Mycobacteriales</taxon>
        <taxon>Nocardiaceae</taxon>
        <taxon>Prescottella</taxon>
    </lineage>
</organism>
<dbReference type="InterPro" id="IPR030390">
    <property type="entry name" value="MeTrfase_TrmA_AS"/>
</dbReference>
<feature type="domain" description="TRAM" evidence="7">
    <location>
        <begin position="11"/>
        <end position="70"/>
    </location>
</feature>
<dbReference type="Gene3D" id="3.40.50.150">
    <property type="entry name" value="Vaccinia Virus protein VP39"/>
    <property type="match status" value="1"/>
</dbReference>
<keyword evidence="3 4" id="KW-0949">S-adenosyl-L-methionine</keyword>
<accession>A0ABT6MIN9</accession>
<feature type="binding site" evidence="4">
    <location>
        <position position="294"/>
    </location>
    <ligand>
        <name>S-adenosyl-L-methionine</name>
        <dbReference type="ChEBI" id="CHEBI:59789"/>
    </ligand>
</feature>
<evidence type="ECO:0000313" key="8">
    <source>
        <dbReference type="EMBL" id="MDH6284188.1"/>
    </source>
</evidence>
<feature type="active site" description="Nucleophile" evidence="4">
    <location>
        <position position="387"/>
    </location>
</feature>
<evidence type="ECO:0000256" key="3">
    <source>
        <dbReference type="ARBA" id="ARBA00022691"/>
    </source>
</evidence>
<dbReference type="PROSITE" id="PS50926">
    <property type="entry name" value="TRAM"/>
    <property type="match status" value="1"/>
</dbReference>